<keyword evidence="2" id="KW-1185">Reference proteome</keyword>
<name>A0A2T3HLZ3_9SPHI</name>
<protein>
    <recommendedName>
        <fullName evidence="3">Type VI secretion system baseplate subunit TssG</fullName>
    </recommendedName>
</protein>
<accession>A0A2T3HLZ3</accession>
<dbReference type="Pfam" id="PF06996">
    <property type="entry name" value="T6SS_TssG"/>
    <property type="match status" value="1"/>
</dbReference>
<proteinExistence type="predicted"/>
<dbReference type="Proteomes" id="UP000240912">
    <property type="component" value="Unassembled WGS sequence"/>
</dbReference>
<sequence>MNPGLKETNDLSTDYKAVARAAEIIENGQLSAEQVVVLPRSADRRSFSKEIAAVQTYFSEVRLLECLRIEANREGFYDMLPEGMFHEPFARKGALSEEEMIRDVQQRREEEKQARKFFMPFEAELNNLRIVLERYESRLDKKTSFDNLTGIFRNKWPEFDLFNRDQSIVWMHFLPVIHEKRNDLAFMGQLLQVLFSVPVTLERDRSPGRKSAIDEGMQFRLGHGTLGVDCVAGDTFESDEDRVLINIGPCHTENLLDFLPEGINTKITELVASYLLPFDTAYEVILEASAEDRNGSIGDDQQNAYLGYTVYL</sequence>
<dbReference type="AlphaFoldDB" id="A0A2T3HLZ3"/>
<dbReference type="InterPro" id="IPR010732">
    <property type="entry name" value="T6SS_TssG-like"/>
</dbReference>
<comment type="caution">
    <text evidence="1">The sequence shown here is derived from an EMBL/GenBank/DDBJ whole genome shotgun (WGS) entry which is preliminary data.</text>
</comment>
<gene>
    <name evidence="1" type="ORF">C7T94_12910</name>
</gene>
<reference evidence="1 2" key="1">
    <citation type="submission" date="2018-03" db="EMBL/GenBank/DDBJ databases">
        <authorList>
            <person name="Keele B.F."/>
        </authorList>
    </citation>
    <scope>NUCLEOTIDE SEQUENCE [LARGE SCALE GENOMIC DNA]</scope>
    <source>
        <strain evidence="1 2">YL28-9</strain>
    </source>
</reference>
<evidence type="ECO:0008006" key="3">
    <source>
        <dbReference type="Google" id="ProtNLM"/>
    </source>
</evidence>
<dbReference type="RefSeq" id="WP_107215717.1">
    <property type="nucleotide sequence ID" value="NZ_KZ686269.1"/>
</dbReference>
<evidence type="ECO:0000313" key="2">
    <source>
        <dbReference type="Proteomes" id="UP000240912"/>
    </source>
</evidence>
<dbReference type="EMBL" id="PYLS01000005">
    <property type="protein sequence ID" value="PST83457.1"/>
    <property type="molecule type" value="Genomic_DNA"/>
</dbReference>
<dbReference type="OrthoDB" id="1411058at2"/>
<evidence type="ECO:0000313" key="1">
    <source>
        <dbReference type="EMBL" id="PST83457.1"/>
    </source>
</evidence>
<organism evidence="1 2">
    <name type="scientific">Pedobacter yulinensis</name>
    <dbReference type="NCBI Taxonomy" id="2126353"/>
    <lineage>
        <taxon>Bacteria</taxon>
        <taxon>Pseudomonadati</taxon>
        <taxon>Bacteroidota</taxon>
        <taxon>Sphingobacteriia</taxon>
        <taxon>Sphingobacteriales</taxon>
        <taxon>Sphingobacteriaceae</taxon>
        <taxon>Pedobacter</taxon>
    </lineage>
</organism>